<dbReference type="PATRIC" id="fig|1705578.3.peg.1215"/>
<dbReference type="EMBL" id="LROR01000077">
    <property type="protein sequence ID" value="OBR91285.1"/>
    <property type="molecule type" value="Genomic_DNA"/>
</dbReference>
<dbReference type="EMBL" id="LITQ01000019">
    <property type="protein sequence ID" value="OAA92535.1"/>
    <property type="molecule type" value="Genomic_DNA"/>
</dbReference>
<dbReference type="Proteomes" id="UP000077384">
    <property type="component" value="Unassembled WGS sequence"/>
</dbReference>
<dbReference type="Pfam" id="PF03551">
    <property type="entry name" value="PadR"/>
    <property type="match status" value="1"/>
</dbReference>
<evidence type="ECO:0000313" key="5">
    <source>
        <dbReference type="Proteomes" id="UP000093694"/>
    </source>
</evidence>
<protein>
    <submittedName>
        <fullName evidence="2">Lineage-specific thermal regulator protein</fullName>
    </submittedName>
</protein>
<gene>
    <name evidence="3" type="ORF">CLCOS_35730</name>
    <name evidence="2" type="ORF">WX73_00827</name>
</gene>
<name>A0A162JAB9_9CLOT</name>
<proteinExistence type="predicted"/>
<dbReference type="SUPFAM" id="SSF46785">
    <property type="entry name" value="Winged helix' DNA-binding domain"/>
    <property type="match status" value="1"/>
</dbReference>
<dbReference type="InterPro" id="IPR005149">
    <property type="entry name" value="Tscrpt_reg_PadR_N"/>
</dbReference>
<feature type="domain" description="Transcription regulator PadR N-terminal" evidence="1">
    <location>
        <begin position="16"/>
        <end position="91"/>
    </location>
</feature>
<sequence length="113" mass="13848">MKFEKEVLKGYIDTMILSVLYEKDMYGYEISKRIREKSNDEFQMKETTLYVCLKRLEKKNYIEGYWNDEKNTGGGRRRYYKILEEGKEIFKQKTKEWKALQKIMNRFVLDTDE</sequence>
<reference evidence="2 4" key="1">
    <citation type="journal article" date="2015" name="Biotechnol. Bioeng.">
        <title>Genome sequence and phenotypic characterization of Caulobacter segnis.</title>
        <authorList>
            <person name="Patel S."/>
            <person name="Fletcher B."/>
            <person name="Scott D.C."/>
            <person name="Ely B."/>
        </authorList>
    </citation>
    <scope>NUCLEOTIDE SEQUENCE [LARGE SCALE GENOMIC DNA]</scope>
    <source>
        <strain evidence="2 4">PS02</strain>
    </source>
</reference>
<evidence type="ECO:0000259" key="1">
    <source>
        <dbReference type="Pfam" id="PF03551"/>
    </source>
</evidence>
<dbReference type="PANTHER" id="PTHR33169">
    <property type="entry name" value="PADR-FAMILY TRANSCRIPTIONAL REGULATOR"/>
    <property type="match status" value="1"/>
</dbReference>
<dbReference type="InterPro" id="IPR052509">
    <property type="entry name" value="Metal_resp_DNA-bind_regulator"/>
</dbReference>
<keyword evidence="5" id="KW-1185">Reference proteome</keyword>
<dbReference type="RefSeq" id="WP_063601472.1">
    <property type="nucleotide sequence ID" value="NZ_LITQ01000019.1"/>
</dbReference>
<dbReference type="Gene3D" id="1.10.10.10">
    <property type="entry name" value="Winged helix-like DNA-binding domain superfamily/Winged helix DNA-binding domain"/>
    <property type="match status" value="1"/>
</dbReference>
<reference evidence="3 5" key="2">
    <citation type="journal article" date="2016" name="Front. Microbiol.">
        <title>Industrial Acetogenic Biocatalysts: A Comparative Metabolic and Genomic Analysis.</title>
        <authorList>
            <person name="Bengelsdorf F."/>
            <person name="Poehlein A."/>
            <person name="Sonja S."/>
            <person name="Erz C."/>
            <person name="Hummel T."/>
            <person name="Hoffmeister S."/>
            <person name="Daniel R."/>
            <person name="Durre P."/>
        </authorList>
    </citation>
    <scope>NUCLEOTIDE SEQUENCE [LARGE SCALE GENOMIC DNA]</scope>
    <source>
        <strain evidence="3 5">PTA-10522</strain>
    </source>
</reference>
<evidence type="ECO:0000313" key="4">
    <source>
        <dbReference type="Proteomes" id="UP000077384"/>
    </source>
</evidence>
<dbReference type="InterPro" id="IPR036388">
    <property type="entry name" value="WH-like_DNA-bd_sf"/>
</dbReference>
<evidence type="ECO:0000313" key="2">
    <source>
        <dbReference type="EMBL" id="OAA92535.1"/>
    </source>
</evidence>
<comment type="caution">
    <text evidence="2">The sequence shown here is derived from an EMBL/GenBank/DDBJ whole genome shotgun (WGS) entry which is preliminary data.</text>
</comment>
<dbReference type="InterPro" id="IPR036390">
    <property type="entry name" value="WH_DNA-bd_sf"/>
</dbReference>
<accession>A0A162JAB9</accession>
<evidence type="ECO:0000313" key="3">
    <source>
        <dbReference type="EMBL" id="OBR91285.1"/>
    </source>
</evidence>
<dbReference type="PANTHER" id="PTHR33169:SF14">
    <property type="entry name" value="TRANSCRIPTIONAL REGULATOR RV3488"/>
    <property type="match status" value="1"/>
</dbReference>
<organism evidence="2 4">
    <name type="scientific">Clostridium coskatii</name>
    <dbReference type="NCBI Taxonomy" id="1705578"/>
    <lineage>
        <taxon>Bacteria</taxon>
        <taxon>Bacillati</taxon>
        <taxon>Bacillota</taxon>
        <taxon>Clostridia</taxon>
        <taxon>Eubacteriales</taxon>
        <taxon>Clostridiaceae</taxon>
        <taxon>Clostridium</taxon>
    </lineage>
</organism>
<dbReference type="AlphaFoldDB" id="A0A162JAB9"/>
<dbReference type="Proteomes" id="UP000093694">
    <property type="component" value="Unassembled WGS sequence"/>
</dbReference>